<sequence>MKHALTPLPTTENPTGEQRKPANVGRKKGFRPWLLIWLAFALQVAAWVFWVKLASKHPVQEVPLVTAQPIPKKP</sequence>
<dbReference type="STRING" id="1548208.AXK12_01575"/>
<dbReference type="AlphaFoldDB" id="A0A139ST46"/>
<keyword evidence="2" id="KW-0472">Membrane</keyword>
<comment type="caution">
    <text evidence="3">The sequence shown here is derived from an EMBL/GenBank/DDBJ whole genome shotgun (WGS) entry which is preliminary data.</text>
</comment>
<keyword evidence="4" id="KW-1185">Reference proteome</keyword>
<feature type="region of interest" description="Disordered" evidence="1">
    <location>
        <begin position="1"/>
        <end position="25"/>
    </location>
</feature>
<dbReference type="OrthoDB" id="10007235at2"/>
<feature type="transmembrane region" description="Helical" evidence="2">
    <location>
        <begin position="33"/>
        <end position="51"/>
    </location>
</feature>
<dbReference type="EMBL" id="LSZP01000005">
    <property type="protein sequence ID" value="KXU37652.1"/>
    <property type="molecule type" value="Genomic_DNA"/>
</dbReference>
<evidence type="ECO:0000256" key="2">
    <source>
        <dbReference type="SAM" id="Phobius"/>
    </source>
</evidence>
<gene>
    <name evidence="3" type="ORF">AXK12_01575</name>
</gene>
<evidence type="ECO:0000313" key="4">
    <source>
        <dbReference type="Proteomes" id="UP000071392"/>
    </source>
</evidence>
<accession>A0A139ST46</accession>
<organism evidence="3 4">
    <name type="scientific">Cephaloticoccus capnophilus</name>
    <dbReference type="NCBI Taxonomy" id="1548208"/>
    <lineage>
        <taxon>Bacteria</taxon>
        <taxon>Pseudomonadati</taxon>
        <taxon>Verrucomicrobiota</taxon>
        <taxon>Opitutia</taxon>
        <taxon>Opitutales</taxon>
        <taxon>Opitutaceae</taxon>
        <taxon>Cephaloticoccus</taxon>
    </lineage>
</organism>
<keyword evidence="2" id="KW-1133">Transmembrane helix</keyword>
<dbReference type="Proteomes" id="UP000071392">
    <property type="component" value="Unassembled WGS sequence"/>
</dbReference>
<protein>
    <submittedName>
        <fullName evidence="3">Uncharacterized protein</fullName>
    </submittedName>
</protein>
<reference evidence="3 4" key="1">
    <citation type="submission" date="2016-02" db="EMBL/GenBank/DDBJ databases">
        <authorList>
            <person name="Wen L."/>
            <person name="He K."/>
            <person name="Yang H."/>
        </authorList>
    </citation>
    <scope>NUCLEOTIDE SEQUENCE [LARGE SCALE GENOMIC DNA]</scope>
    <source>
        <strain evidence="3 4">CV41</strain>
    </source>
</reference>
<evidence type="ECO:0000313" key="3">
    <source>
        <dbReference type="EMBL" id="KXU37652.1"/>
    </source>
</evidence>
<keyword evidence="2" id="KW-0812">Transmembrane</keyword>
<proteinExistence type="predicted"/>
<name>A0A139ST46_9BACT</name>
<evidence type="ECO:0000256" key="1">
    <source>
        <dbReference type="SAM" id="MobiDB-lite"/>
    </source>
</evidence>